<name>A0ABV6DAW9_9HYPH</name>
<evidence type="ECO:0000256" key="2">
    <source>
        <dbReference type="ARBA" id="ARBA00022898"/>
    </source>
</evidence>
<proteinExistence type="predicted"/>
<keyword evidence="2" id="KW-0663">Pyridoxal phosphate</keyword>
<dbReference type="InterPro" id="IPR036052">
    <property type="entry name" value="TrpB-like_PALP_sf"/>
</dbReference>
<organism evidence="4 5">
    <name type="scientific">Chelativorans intermedius</name>
    <dbReference type="NCBI Taxonomy" id="515947"/>
    <lineage>
        <taxon>Bacteria</taxon>
        <taxon>Pseudomonadati</taxon>
        <taxon>Pseudomonadota</taxon>
        <taxon>Alphaproteobacteria</taxon>
        <taxon>Hyphomicrobiales</taxon>
        <taxon>Phyllobacteriaceae</taxon>
        <taxon>Chelativorans</taxon>
    </lineage>
</organism>
<dbReference type="EMBL" id="JBHLXD010000029">
    <property type="protein sequence ID" value="MFC0209804.1"/>
    <property type="molecule type" value="Genomic_DNA"/>
</dbReference>
<evidence type="ECO:0000259" key="3">
    <source>
        <dbReference type="Pfam" id="PF00291"/>
    </source>
</evidence>
<gene>
    <name evidence="4" type="ORF">ACFFJ2_15480</name>
</gene>
<dbReference type="InterPro" id="IPR050214">
    <property type="entry name" value="Cys_Synth/Cystath_Beta-Synth"/>
</dbReference>
<comment type="caution">
    <text evidence="4">The sequence shown here is derived from an EMBL/GenBank/DDBJ whole genome shotgun (WGS) entry which is preliminary data.</text>
</comment>
<evidence type="ECO:0000256" key="1">
    <source>
        <dbReference type="ARBA" id="ARBA00001933"/>
    </source>
</evidence>
<dbReference type="Pfam" id="PF00291">
    <property type="entry name" value="PALP"/>
    <property type="match status" value="1"/>
</dbReference>
<dbReference type="InterPro" id="IPR001926">
    <property type="entry name" value="TrpB-like_PALP"/>
</dbReference>
<comment type="cofactor">
    <cofactor evidence="1">
        <name>pyridoxal 5'-phosphate</name>
        <dbReference type="ChEBI" id="CHEBI:597326"/>
    </cofactor>
</comment>
<dbReference type="PANTHER" id="PTHR10314">
    <property type="entry name" value="CYSTATHIONINE BETA-SYNTHASE"/>
    <property type="match status" value="1"/>
</dbReference>
<keyword evidence="5" id="KW-1185">Reference proteome</keyword>
<feature type="domain" description="Tryptophan synthase beta chain-like PALP" evidence="3">
    <location>
        <begin position="32"/>
        <end position="280"/>
    </location>
</feature>
<dbReference type="Gene3D" id="3.40.50.1100">
    <property type="match status" value="2"/>
</dbReference>
<evidence type="ECO:0000313" key="4">
    <source>
        <dbReference type="EMBL" id="MFC0209804.1"/>
    </source>
</evidence>
<dbReference type="Proteomes" id="UP001589755">
    <property type="component" value="Unassembled WGS sequence"/>
</dbReference>
<evidence type="ECO:0000313" key="5">
    <source>
        <dbReference type="Proteomes" id="UP001589755"/>
    </source>
</evidence>
<dbReference type="RefSeq" id="WP_261522431.1">
    <property type="nucleotide sequence ID" value="NZ_JBHLXD010000029.1"/>
</dbReference>
<protein>
    <submittedName>
        <fullName evidence="4">PLP-dependent cysteine synthase family protein</fullName>
    </submittedName>
</protein>
<dbReference type="SUPFAM" id="SSF53686">
    <property type="entry name" value="Tryptophan synthase beta subunit-like PLP-dependent enzymes"/>
    <property type="match status" value="1"/>
</dbReference>
<reference evidence="4 5" key="1">
    <citation type="submission" date="2024-09" db="EMBL/GenBank/DDBJ databases">
        <authorList>
            <person name="Sun Q."/>
            <person name="Mori K."/>
        </authorList>
    </citation>
    <scope>NUCLEOTIDE SEQUENCE [LARGE SCALE GENOMIC DNA]</scope>
    <source>
        <strain evidence="4 5">CCM 8543</strain>
    </source>
</reference>
<accession>A0ABV6DAW9</accession>
<sequence length="344" mass="37821">MSGEGDFLAAYETPRLARLAPNLFAACFPLMKLLPARFMLERAEATGHLQHGGPVAETTSGTFGLALALLAAVRGFDLTLVSAASLIDDRLRRRLEFLGAIVHIIDDPEGSGAQRERLAQLHTILEDRPETFWPRQYDNPDNRMAYGRLAEWITREIGRVDCLVGCVGSGGSLCGTGGFLREVFPDLTIIAVDTHRSVLFGHAPGRRLLRGLGNSLVPSNLRHEMVDEVHWVGAFPAFASAHRLHHDHALFMGPTSGAAALVAAWYARKHPDAVIFVILPDEGHRYQHTVYDDGWLAALEGWPAAVPDEPETLARIEARGEGEWTRLVWHRKPLATMIGAERGV</sequence>